<dbReference type="Ensembl" id="ENSHHUT00000027127.1">
    <property type="protein sequence ID" value="ENSHHUP00000026094.1"/>
    <property type="gene ID" value="ENSHHUG00000016503.1"/>
</dbReference>
<protein>
    <submittedName>
        <fullName evidence="1">Uncharacterized protein</fullName>
    </submittedName>
</protein>
<evidence type="ECO:0000313" key="1">
    <source>
        <dbReference type="Ensembl" id="ENSHHUP00000026094.1"/>
    </source>
</evidence>
<proteinExistence type="predicted"/>
<dbReference type="AlphaFoldDB" id="A0A4W5LJN3"/>
<reference evidence="2" key="1">
    <citation type="submission" date="2018-06" db="EMBL/GenBank/DDBJ databases">
        <title>Genome assembly of Danube salmon.</title>
        <authorList>
            <person name="Macqueen D.J."/>
            <person name="Gundappa M.K."/>
        </authorList>
    </citation>
    <scope>NUCLEOTIDE SEQUENCE [LARGE SCALE GENOMIC DNA]</scope>
</reference>
<name>A0A4W5LJN3_9TELE</name>
<evidence type="ECO:0000313" key="2">
    <source>
        <dbReference type="Proteomes" id="UP000314982"/>
    </source>
</evidence>
<accession>A0A4W5LJN3</accession>
<reference evidence="1" key="3">
    <citation type="submission" date="2025-09" db="UniProtKB">
        <authorList>
            <consortium name="Ensembl"/>
        </authorList>
    </citation>
    <scope>IDENTIFICATION</scope>
</reference>
<organism evidence="1 2">
    <name type="scientific">Hucho hucho</name>
    <name type="common">huchen</name>
    <dbReference type="NCBI Taxonomy" id="62062"/>
    <lineage>
        <taxon>Eukaryota</taxon>
        <taxon>Metazoa</taxon>
        <taxon>Chordata</taxon>
        <taxon>Craniata</taxon>
        <taxon>Vertebrata</taxon>
        <taxon>Euteleostomi</taxon>
        <taxon>Actinopterygii</taxon>
        <taxon>Neopterygii</taxon>
        <taxon>Teleostei</taxon>
        <taxon>Protacanthopterygii</taxon>
        <taxon>Salmoniformes</taxon>
        <taxon>Salmonidae</taxon>
        <taxon>Salmoninae</taxon>
        <taxon>Hucho</taxon>
    </lineage>
</organism>
<reference evidence="1" key="2">
    <citation type="submission" date="2025-08" db="UniProtKB">
        <authorList>
            <consortium name="Ensembl"/>
        </authorList>
    </citation>
    <scope>IDENTIFICATION</scope>
</reference>
<dbReference type="STRING" id="62062.ENSHHUP00000026094"/>
<keyword evidence="2" id="KW-1185">Reference proteome</keyword>
<dbReference type="Proteomes" id="UP000314982">
    <property type="component" value="Unassembled WGS sequence"/>
</dbReference>
<sequence>IVCGGRSPPVMNHTKGGLVIFSANSHPSSREISKRIGESSKAKTCLSPPPALRVWLRGVLL</sequence>